<name>A0A9P7K364_9AGAR</name>
<proteinExistence type="predicted"/>
<dbReference type="EMBL" id="JABCKI010006252">
    <property type="protein sequence ID" value="KAG5634844.1"/>
    <property type="molecule type" value="Genomic_DNA"/>
</dbReference>
<reference evidence="1" key="2">
    <citation type="submission" date="2021-10" db="EMBL/GenBank/DDBJ databases">
        <title>Phylogenomics reveals ancestral predisposition of the termite-cultivated fungus Termitomyces towards a domesticated lifestyle.</title>
        <authorList>
            <person name="Auxier B."/>
            <person name="Grum-Grzhimaylo A."/>
            <person name="Cardenas M.E."/>
            <person name="Lodge J.D."/>
            <person name="Laessoe T."/>
            <person name="Pedersen O."/>
            <person name="Smith M.E."/>
            <person name="Kuyper T.W."/>
            <person name="Franco-Molano E.A."/>
            <person name="Baroni T.J."/>
            <person name="Aanen D.K."/>
        </authorList>
    </citation>
    <scope>NUCLEOTIDE SEQUENCE</scope>
    <source>
        <strain evidence="1">D49</strain>
    </source>
</reference>
<reference evidence="1" key="1">
    <citation type="submission" date="2021-02" db="EMBL/GenBank/DDBJ databases">
        <authorList>
            <person name="Nieuwenhuis M."/>
            <person name="Van De Peppel L.J.J."/>
        </authorList>
    </citation>
    <scope>NUCLEOTIDE SEQUENCE</scope>
    <source>
        <strain evidence="1">D49</strain>
    </source>
</reference>
<dbReference type="Proteomes" id="UP000717328">
    <property type="component" value="Unassembled WGS sequence"/>
</dbReference>
<protein>
    <submittedName>
        <fullName evidence="1">Uncharacterized protein</fullName>
    </submittedName>
</protein>
<evidence type="ECO:0000313" key="2">
    <source>
        <dbReference type="Proteomes" id="UP000717328"/>
    </source>
</evidence>
<accession>A0A9P7K364</accession>
<gene>
    <name evidence="1" type="ORF">H0H81_000521</name>
</gene>
<organism evidence="1 2">
    <name type="scientific">Sphagnurus paluster</name>
    <dbReference type="NCBI Taxonomy" id="117069"/>
    <lineage>
        <taxon>Eukaryota</taxon>
        <taxon>Fungi</taxon>
        <taxon>Dikarya</taxon>
        <taxon>Basidiomycota</taxon>
        <taxon>Agaricomycotina</taxon>
        <taxon>Agaricomycetes</taxon>
        <taxon>Agaricomycetidae</taxon>
        <taxon>Agaricales</taxon>
        <taxon>Tricholomatineae</taxon>
        <taxon>Lyophyllaceae</taxon>
        <taxon>Sphagnurus</taxon>
    </lineage>
</organism>
<sequence>MVYTPAILGRIPYVSAYIKTLDGVNLTCFVLPQTEESLARDWDVDGADDADDVENKAGVSGVWQPPDDRVDITPAAGRARATIILFHGNACHASDELFTAEKMFKSLRCNVVVAEYRG</sequence>
<dbReference type="AlphaFoldDB" id="A0A9P7K364"/>
<evidence type="ECO:0000313" key="1">
    <source>
        <dbReference type="EMBL" id="KAG5634844.1"/>
    </source>
</evidence>
<comment type="caution">
    <text evidence="1">The sequence shown here is derived from an EMBL/GenBank/DDBJ whole genome shotgun (WGS) entry which is preliminary data.</text>
</comment>
<keyword evidence="2" id="KW-1185">Reference proteome</keyword>